<gene>
    <name evidence="2" type="ORF">DET59_102383</name>
</gene>
<proteinExistence type="predicted"/>
<name>A0A366EYL8_9BACI</name>
<comment type="caution">
    <text evidence="2">The sequence shown here is derived from an EMBL/GenBank/DDBJ whole genome shotgun (WGS) entry which is preliminary data.</text>
</comment>
<dbReference type="SUPFAM" id="SSF53300">
    <property type="entry name" value="vWA-like"/>
    <property type="match status" value="1"/>
</dbReference>
<dbReference type="EMBL" id="QNRJ01000002">
    <property type="protein sequence ID" value="RBP06996.1"/>
    <property type="molecule type" value="Genomic_DNA"/>
</dbReference>
<evidence type="ECO:0000259" key="1">
    <source>
        <dbReference type="Pfam" id="PF01882"/>
    </source>
</evidence>
<evidence type="ECO:0000313" key="3">
    <source>
        <dbReference type="Proteomes" id="UP000252118"/>
    </source>
</evidence>
<dbReference type="InterPro" id="IPR002881">
    <property type="entry name" value="DUF58"/>
</dbReference>
<reference evidence="2 3" key="1">
    <citation type="submission" date="2018-06" db="EMBL/GenBank/DDBJ databases">
        <title>Freshwater and sediment microbial communities from various areas in North America, analyzing microbe dynamics in response to fracking.</title>
        <authorList>
            <person name="Lamendella R."/>
        </authorList>
    </citation>
    <scope>NUCLEOTIDE SEQUENCE [LARGE SCALE GENOMIC DNA]</scope>
    <source>
        <strain evidence="2 3">97B</strain>
    </source>
</reference>
<evidence type="ECO:0000313" key="2">
    <source>
        <dbReference type="EMBL" id="RBP06996.1"/>
    </source>
</evidence>
<organism evidence="2 3">
    <name type="scientific">Rossellomorea aquimaris</name>
    <dbReference type="NCBI Taxonomy" id="189382"/>
    <lineage>
        <taxon>Bacteria</taxon>
        <taxon>Bacillati</taxon>
        <taxon>Bacillota</taxon>
        <taxon>Bacilli</taxon>
        <taxon>Bacillales</taxon>
        <taxon>Bacillaceae</taxon>
        <taxon>Rossellomorea</taxon>
    </lineage>
</organism>
<accession>A0A366EYL8</accession>
<dbReference type="Proteomes" id="UP000252118">
    <property type="component" value="Unassembled WGS sequence"/>
</dbReference>
<dbReference type="OrthoDB" id="9776116at2"/>
<dbReference type="AlphaFoldDB" id="A0A366EYL8"/>
<dbReference type="RefSeq" id="WP_113968386.1">
    <property type="nucleotide sequence ID" value="NZ_QNRJ01000002.1"/>
</dbReference>
<sequence length="293" mass="34082">MKTLWHSQFLAQLKRHRITGKRLKSGHHKGSRLATNHGSSLEFSDYQMYELGDDVRQIDWNVYARTEKVYIKRYLDEREIKVHIYLDCSNSMLIEDRKWKRAKELAGALSFLALSNDDRLSLHCMGVHHQKCFRKKGARDASAILHDIQELSLDSSGENGVSFFEEVGKGVRKKSSVSFILSDGLESLSVIEEALRKLSIKREMVYFIQLLDEEELKPSYQGDVKLLDSEKHRETNVSLSPRMVELYQERLLNHNKEIEALCKKWGVGYIQTSCLPPLNEVFFKDFKENGWIR</sequence>
<dbReference type="PANTHER" id="PTHR33608:SF7">
    <property type="entry name" value="DUF58 DOMAIN-CONTAINING PROTEIN"/>
    <property type="match status" value="1"/>
</dbReference>
<dbReference type="InterPro" id="IPR036465">
    <property type="entry name" value="vWFA_dom_sf"/>
</dbReference>
<protein>
    <submittedName>
        <fullName evidence="2">Uncharacterized protein DUF58</fullName>
    </submittedName>
</protein>
<feature type="domain" description="DUF58" evidence="1">
    <location>
        <begin position="46"/>
        <end position="255"/>
    </location>
</feature>
<dbReference type="Pfam" id="PF01882">
    <property type="entry name" value="DUF58"/>
    <property type="match status" value="1"/>
</dbReference>
<dbReference type="PANTHER" id="PTHR33608">
    <property type="entry name" value="BLL2464 PROTEIN"/>
    <property type="match status" value="1"/>
</dbReference>